<evidence type="ECO:0000313" key="7">
    <source>
        <dbReference type="Proteomes" id="UP000034956"/>
    </source>
</evidence>
<dbReference type="PATRIC" id="fig|1618660.3.peg.541"/>
<dbReference type="Gene3D" id="1.20.1440.20">
    <property type="entry name" value="LemA-like domain"/>
    <property type="match status" value="1"/>
</dbReference>
<evidence type="ECO:0000256" key="4">
    <source>
        <dbReference type="ARBA" id="ARBA00022989"/>
    </source>
</evidence>
<keyword evidence="5" id="KW-0472">Membrane</keyword>
<dbReference type="GO" id="GO:0016020">
    <property type="term" value="C:membrane"/>
    <property type="evidence" value="ECO:0007669"/>
    <property type="project" value="UniProtKB-SubCell"/>
</dbReference>
<evidence type="ECO:0000256" key="5">
    <source>
        <dbReference type="ARBA" id="ARBA00023136"/>
    </source>
</evidence>
<keyword evidence="4" id="KW-1133">Transmembrane helix</keyword>
<dbReference type="AlphaFoldDB" id="A0A0G1UAP3"/>
<dbReference type="PANTHER" id="PTHR34478">
    <property type="entry name" value="PROTEIN LEMA"/>
    <property type="match status" value="1"/>
</dbReference>
<keyword evidence="3" id="KW-0812">Transmembrane</keyword>
<dbReference type="InterPro" id="IPR007156">
    <property type="entry name" value="MamQ_LemA"/>
</dbReference>
<comment type="subcellular location">
    <subcellularLocation>
        <location evidence="1">Membrane</location>
        <topology evidence="1">Single-pass membrane protein</topology>
    </subcellularLocation>
</comment>
<evidence type="ECO:0000313" key="6">
    <source>
        <dbReference type="EMBL" id="KKU91194.1"/>
    </source>
</evidence>
<evidence type="ECO:0000256" key="1">
    <source>
        <dbReference type="ARBA" id="ARBA00004167"/>
    </source>
</evidence>
<reference evidence="6 7" key="1">
    <citation type="journal article" date="2015" name="Nature">
        <title>rRNA introns, odd ribosomes, and small enigmatic genomes across a large radiation of phyla.</title>
        <authorList>
            <person name="Brown C.T."/>
            <person name="Hug L.A."/>
            <person name="Thomas B.C."/>
            <person name="Sharon I."/>
            <person name="Castelle C.J."/>
            <person name="Singh A."/>
            <person name="Wilkins M.J."/>
            <person name="Williams K.H."/>
            <person name="Banfield J.F."/>
        </authorList>
    </citation>
    <scope>NUCLEOTIDE SEQUENCE [LARGE SCALE GENOMIC DNA]</scope>
</reference>
<dbReference type="Proteomes" id="UP000034956">
    <property type="component" value="Unassembled WGS sequence"/>
</dbReference>
<accession>A0A0G1UAP3</accession>
<dbReference type="SUPFAM" id="SSF140478">
    <property type="entry name" value="LemA-like"/>
    <property type="match status" value="1"/>
</dbReference>
<comment type="similarity">
    <text evidence="2">Belongs to the LemA family.</text>
</comment>
<evidence type="ECO:0000256" key="2">
    <source>
        <dbReference type="ARBA" id="ARBA00008854"/>
    </source>
</evidence>
<gene>
    <name evidence="6" type="ORF">UY23_C0003G0032</name>
</gene>
<proteinExistence type="inferred from homology"/>
<dbReference type="PANTHER" id="PTHR34478:SF2">
    <property type="entry name" value="MEMBRANE PROTEIN"/>
    <property type="match status" value="1"/>
</dbReference>
<evidence type="ECO:0000256" key="3">
    <source>
        <dbReference type="ARBA" id="ARBA00022692"/>
    </source>
</evidence>
<sequence>MGMKKYLWILVAVVILLGIYVWSAYNGLVTKKEAVTNQWAQVETQYQRRLDLIPNLVESVKGIMKQEQAIFDNLAEARTKYAGSVTINDKAAAATQVESALGRLLAVVENYPTLKSSENVQTLMVQLEGTENRISVERKNYNDDVRALNVVIKRFPTNVVAGLFGFAEQTYFEAAAGAENAPAVQF</sequence>
<comment type="caution">
    <text evidence="6">The sequence shown here is derived from an EMBL/GenBank/DDBJ whole genome shotgun (WGS) entry which is preliminary data.</text>
</comment>
<dbReference type="InterPro" id="IPR023353">
    <property type="entry name" value="LemA-like_dom_sf"/>
</dbReference>
<protein>
    <submittedName>
        <fullName evidence="6">LemA protein</fullName>
    </submittedName>
</protein>
<organism evidence="6 7">
    <name type="scientific">Candidatus Jorgensenbacteria bacterium GW2011_GWA1_48_11</name>
    <dbReference type="NCBI Taxonomy" id="1618660"/>
    <lineage>
        <taxon>Bacteria</taxon>
        <taxon>Candidatus Joergenseniibacteriota</taxon>
    </lineage>
</organism>
<dbReference type="EMBL" id="LCPF01000003">
    <property type="protein sequence ID" value="KKU91194.1"/>
    <property type="molecule type" value="Genomic_DNA"/>
</dbReference>
<dbReference type="Pfam" id="PF04011">
    <property type="entry name" value="LemA"/>
    <property type="match status" value="1"/>
</dbReference>
<name>A0A0G1UAP3_9BACT</name>